<evidence type="ECO:0000256" key="1">
    <source>
        <dbReference type="ARBA" id="ARBA00006080"/>
    </source>
</evidence>
<comment type="function">
    <text evidence="2">Acts as component of the GARP complex that is involved in retrograde transport from early and late endosomes to the trans-Golgi network (TGN).</text>
</comment>
<dbReference type="PANTHER" id="PTHR15954:SF4">
    <property type="entry name" value="VACUOLAR PROTEIN SORTING-ASSOCIATED PROTEIN 51 HOMOLOG"/>
    <property type="match status" value="1"/>
</dbReference>
<accession>A0A0F7SWS2</accession>
<evidence type="ECO:0000256" key="3">
    <source>
        <dbReference type="SAM" id="MobiDB-lite"/>
    </source>
</evidence>
<keyword evidence="2" id="KW-0445">Lipid transport</keyword>
<dbReference type="GO" id="GO:0005829">
    <property type="term" value="C:cytosol"/>
    <property type="evidence" value="ECO:0007669"/>
    <property type="project" value="GOC"/>
</dbReference>
<dbReference type="GO" id="GO:0000938">
    <property type="term" value="C:GARP complex"/>
    <property type="evidence" value="ECO:0007669"/>
    <property type="project" value="UniProtKB-UniRule"/>
</dbReference>
<dbReference type="Pfam" id="PF08700">
    <property type="entry name" value="VPS51_Exo84_N"/>
    <property type="match status" value="1"/>
</dbReference>
<dbReference type="GO" id="GO:0042147">
    <property type="term" value="P:retrograde transport, endosome to Golgi"/>
    <property type="evidence" value="ECO:0007669"/>
    <property type="project" value="UniProtKB-UniRule"/>
</dbReference>
<keyword evidence="2" id="KW-0653">Protein transport</keyword>
<dbReference type="AlphaFoldDB" id="A0A0F7SWS2"/>
<dbReference type="GO" id="GO:0048193">
    <property type="term" value="P:Golgi vesicle transport"/>
    <property type="evidence" value="ECO:0007669"/>
    <property type="project" value="TreeGrafter"/>
</dbReference>
<feature type="compositionally biased region" description="Low complexity" evidence="3">
    <location>
        <begin position="23"/>
        <end position="32"/>
    </location>
</feature>
<feature type="compositionally biased region" description="Pro residues" evidence="3">
    <location>
        <begin position="9"/>
        <end position="22"/>
    </location>
</feature>
<dbReference type="GO" id="GO:1990745">
    <property type="term" value="C:EARP complex"/>
    <property type="evidence" value="ECO:0007669"/>
    <property type="project" value="TreeGrafter"/>
</dbReference>
<dbReference type="GO" id="GO:0006869">
    <property type="term" value="P:lipid transport"/>
    <property type="evidence" value="ECO:0007669"/>
    <property type="project" value="UniProtKB-UniRule"/>
</dbReference>
<dbReference type="GO" id="GO:0032456">
    <property type="term" value="P:endocytic recycling"/>
    <property type="evidence" value="ECO:0007669"/>
    <property type="project" value="TreeGrafter"/>
</dbReference>
<dbReference type="PANTHER" id="PTHR15954">
    <property type="entry name" value="VACUOLAR PROTEIN SORTING-ASSOCIATED PROTEIN 51 HOMOLOG"/>
    <property type="match status" value="1"/>
</dbReference>
<reference evidence="4" key="1">
    <citation type="submission" date="2014-08" db="EMBL/GenBank/DDBJ databases">
        <authorList>
            <person name="Sharma Rahul"/>
            <person name="Thines Marco"/>
        </authorList>
    </citation>
    <scope>NUCLEOTIDE SEQUENCE</scope>
</reference>
<comment type="subunit">
    <text evidence="2">Component of the Golgi-associated retrograde protein (GARP) complex.</text>
</comment>
<feature type="region of interest" description="Disordered" evidence="3">
    <location>
        <begin position="1"/>
        <end position="78"/>
    </location>
</feature>
<dbReference type="EMBL" id="LN483166">
    <property type="protein sequence ID" value="CED84528.1"/>
    <property type="molecule type" value="Genomic_DNA"/>
</dbReference>
<name>A0A0F7SWS2_PHARH</name>
<dbReference type="GO" id="GO:0007030">
    <property type="term" value="P:Golgi organization"/>
    <property type="evidence" value="ECO:0007669"/>
    <property type="project" value="UniProtKB-UniRule"/>
</dbReference>
<dbReference type="InterPro" id="IPR014812">
    <property type="entry name" value="Vps51"/>
</dbReference>
<comment type="similarity">
    <text evidence="1 2">Belongs to the VPS51 family.</text>
</comment>
<keyword evidence="2" id="KW-0333">Golgi apparatus</keyword>
<evidence type="ECO:0000256" key="2">
    <source>
        <dbReference type="RuleBase" id="RU368010"/>
    </source>
</evidence>
<dbReference type="GO" id="GO:0016020">
    <property type="term" value="C:membrane"/>
    <property type="evidence" value="ECO:0007669"/>
    <property type="project" value="TreeGrafter"/>
</dbReference>
<proteinExistence type="inferred from homology"/>
<feature type="compositionally biased region" description="Basic and acidic residues" evidence="3">
    <location>
        <begin position="46"/>
        <end position="67"/>
    </location>
</feature>
<organism evidence="4">
    <name type="scientific">Phaffia rhodozyma</name>
    <name type="common">Yeast</name>
    <name type="synonym">Xanthophyllomyces dendrorhous</name>
    <dbReference type="NCBI Taxonomy" id="264483"/>
    <lineage>
        <taxon>Eukaryota</taxon>
        <taxon>Fungi</taxon>
        <taxon>Dikarya</taxon>
        <taxon>Basidiomycota</taxon>
        <taxon>Agaricomycotina</taxon>
        <taxon>Tremellomycetes</taxon>
        <taxon>Cystofilobasidiales</taxon>
        <taxon>Mrakiaceae</taxon>
        <taxon>Phaffia</taxon>
    </lineage>
</organism>
<dbReference type="GO" id="GO:0015031">
    <property type="term" value="P:protein transport"/>
    <property type="evidence" value="ECO:0007669"/>
    <property type="project" value="UniProtKB-UniRule"/>
</dbReference>
<keyword evidence="2" id="KW-0813">Transport</keyword>
<evidence type="ECO:0000313" key="4">
    <source>
        <dbReference type="EMBL" id="CED84528.1"/>
    </source>
</evidence>
<comment type="subcellular location">
    <subcellularLocation>
        <location evidence="2">Golgi apparatus</location>
        <location evidence="2">trans-Golgi network</location>
    </subcellularLocation>
</comment>
<sequence>MASTFSTPPSTPEIPQLSPPTSRPTTPATSNSVAGQTPTGTARSSRARDLLRAHYKLDGSGSPKKEGEQDDTDLDSRSFNPSKYYASLLSSSSLPQLLKIENDLSEQIRLLDSERHGLVYNHHHELVSASSTLQKMNSQTSPLADSLDQIRSSFSSISQLTASLSLPSEVDKPAEIRAIVREVGDLKERLGDLIELGRRSDAQLALKAARPLLEHWISKGVRGADRVLAECEDLVKDKILQKKSANERSLD</sequence>
<protein>
    <recommendedName>
        <fullName evidence="2">Vacuolar protein sorting-associated protein 51 homolog</fullName>
    </recommendedName>
</protein>